<comment type="function">
    <text evidence="10">Subunit of non-clathrin- and clathrin-associated adaptor protein complex 3 (AP-3) that plays a role in protein sorting in the late-Golgi/trans-Golgi network (TGN) and/or endosomes. The AP complexes mediate both the recruitment of clathrin to membranes and the recognition of sorting signals within the cytosolic tails of transmembrane cargo molecules. AP-3 appears to be involved in the sorting of a subset of transmembrane proteins targeted to lysosomes and lysosome-related organelles. In concert with the BLOC-1 complex, AP-3 is required to target cargos into vesicles assembled at cell bodies for delivery into neurites and nerve terminals.</text>
</comment>
<dbReference type="GO" id="GO:0030131">
    <property type="term" value="C:clathrin adaptor complex"/>
    <property type="evidence" value="ECO:0007669"/>
    <property type="project" value="InterPro"/>
</dbReference>
<dbReference type="GO" id="GO:0030123">
    <property type="term" value="C:AP-3 adaptor complex"/>
    <property type="evidence" value="ECO:0007669"/>
    <property type="project" value="UniProtKB-UniRule"/>
</dbReference>
<feature type="compositionally biased region" description="Polar residues" evidence="12">
    <location>
        <begin position="21"/>
        <end position="34"/>
    </location>
</feature>
<evidence type="ECO:0000256" key="9">
    <source>
        <dbReference type="ARBA" id="ARBA00023329"/>
    </source>
</evidence>
<evidence type="ECO:0000256" key="3">
    <source>
        <dbReference type="ARBA" id="ARBA00006613"/>
    </source>
</evidence>
<gene>
    <name evidence="15" type="ORF">EGW08_020467</name>
</gene>
<dbReference type="AlphaFoldDB" id="A0A3S1H404"/>
<evidence type="ECO:0000313" key="15">
    <source>
        <dbReference type="EMBL" id="RUS71773.1"/>
    </source>
</evidence>
<dbReference type="GO" id="GO:0030665">
    <property type="term" value="C:clathrin-coated vesicle membrane"/>
    <property type="evidence" value="ECO:0007669"/>
    <property type="project" value="UniProtKB-SubCell"/>
</dbReference>
<keyword evidence="5" id="KW-0597">Phosphoprotein</keyword>
<dbReference type="STRING" id="188477.A0A3S1H404"/>
<evidence type="ECO:0000256" key="7">
    <source>
        <dbReference type="ARBA" id="ARBA00023034"/>
    </source>
</evidence>
<dbReference type="InterPro" id="IPR026739">
    <property type="entry name" value="AP_beta"/>
</dbReference>
<feature type="region of interest" description="Disordered" evidence="12">
    <location>
        <begin position="21"/>
        <end position="44"/>
    </location>
</feature>
<comment type="similarity">
    <text evidence="3 11">Belongs to the adaptor complexes large subunit family.</text>
</comment>
<feature type="compositionally biased region" description="Basic and acidic residues" evidence="12">
    <location>
        <begin position="789"/>
        <end position="813"/>
    </location>
</feature>
<dbReference type="GO" id="GO:0016192">
    <property type="term" value="P:vesicle-mediated transport"/>
    <property type="evidence" value="ECO:0007669"/>
    <property type="project" value="InterPro"/>
</dbReference>
<name>A0A3S1H404_ELYCH</name>
<evidence type="ECO:0000256" key="8">
    <source>
        <dbReference type="ARBA" id="ARBA00023136"/>
    </source>
</evidence>
<dbReference type="Gene3D" id="1.25.10.10">
    <property type="entry name" value="Leucine-rich Repeat Variant"/>
    <property type="match status" value="1"/>
</dbReference>
<feature type="region of interest" description="Disordered" evidence="12">
    <location>
        <begin position="680"/>
        <end position="821"/>
    </location>
</feature>
<evidence type="ECO:0000256" key="1">
    <source>
        <dbReference type="ARBA" id="ARBA00004145"/>
    </source>
</evidence>
<feature type="compositionally biased region" description="Acidic residues" evidence="12">
    <location>
        <begin position="292"/>
        <end position="305"/>
    </location>
</feature>
<evidence type="ECO:0000256" key="12">
    <source>
        <dbReference type="SAM" id="MobiDB-lite"/>
    </source>
</evidence>
<dbReference type="Proteomes" id="UP000271974">
    <property type="component" value="Unassembled WGS sequence"/>
</dbReference>
<feature type="compositionally biased region" description="Basic and acidic residues" evidence="12">
    <location>
        <begin position="279"/>
        <end position="291"/>
    </location>
</feature>
<dbReference type="PANTHER" id="PTHR11134">
    <property type="entry name" value="ADAPTOR COMPLEX SUBUNIT BETA FAMILY MEMBER"/>
    <property type="match status" value="1"/>
</dbReference>
<feature type="domain" description="Beta-adaptin appendage C-terminal subdomain" evidence="13">
    <location>
        <begin position="999"/>
        <end position="1108"/>
    </location>
</feature>
<protein>
    <recommendedName>
        <fullName evidence="11">AP-3 complex subunit beta</fullName>
    </recommendedName>
</protein>
<evidence type="ECO:0000259" key="13">
    <source>
        <dbReference type="SMART" id="SM01020"/>
    </source>
</evidence>
<dbReference type="InterPro" id="IPR002553">
    <property type="entry name" value="Clathrin/coatomer_adapt-like_N"/>
</dbReference>
<reference evidence="15 16" key="1">
    <citation type="submission" date="2019-01" db="EMBL/GenBank/DDBJ databases">
        <title>A draft genome assembly of the solar-powered sea slug Elysia chlorotica.</title>
        <authorList>
            <person name="Cai H."/>
            <person name="Li Q."/>
            <person name="Fang X."/>
            <person name="Li J."/>
            <person name="Curtis N.E."/>
            <person name="Altenburger A."/>
            <person name="Shibata T."/>
            <person name="Feng M."/>
            <person name="Maeda T."/>
            <person name="Schwartz J.A."/>
            <person name="Shigenobu S."/>
            <person name="Lundholm N."/>
            <person name="Nishiyama T."/>
            <person name="Yang H."/>
            <person name="Hasebe M."/>
            <person name="Li S."/>
            <person name="Pierce S.K."/>
            <person name="Wang J."/>
        </authorList>
    </citation>
    <scope>NUCLEOTIDE SEQUENCE [LARGE SCALE GENOMIC DNA]</scope>
    <source>
        <strain evidence="15">EC2010</strain>
        <tissue evidence="15">Whole organism of an adult</tissue>
    </source>
</reference>
<feature type="compositionally biased region" description="Acidic residues" evidence="12">
    <location>
        <begin position="714"/>
        <end position="753"/>
    </location>
</feature>
<comment type="caution">
    <text evidence="15">The sequence shown here is derived from an EMBL/GenBank/DDBJ whole genome shotgun (WGS) entry which is preliminary data.</text>
</comment>
<dbReference type="GO" id="GO:0005794">
    <property type="term" value="C:Golgi apparatus"/>
    <property type="evidence" value="ECO:0007669"/>
    <property type="project" value="UniProtKB-SubCell"/>
</dbReference>
<sequence length="1111" mass="122110">MEPFGAQYALYPNMAGNGFQASSYANDRPPSSTGSGEGDISADPASSGFFTTDYKKHDDLKTMLDSNKDSLKLEAMKRIIGMVAKGKDASDLFPPVVKNVVSKNLEVKKLVYVYLTRYAEEQQDLALLSISTFQRALKDPNQLIRASALRVLSSIRVPVITPIMMLAIKEAVMDMSPYVRKTAAHAIPKLYSLDPETKDQLIEVLDRLLADKTTLVAGSAIQAFVEICPERIDLIHKNYRKLCNLLVDVEEWGQVVILNMLTHYCRTQFISPNQDGGEEIERPFYESSGKDTEDEDDDDEDDDADGDKKKKADKPAPYVMDQDHRLLLRQSKPLLNSRNAAVVMAVAQLYHHCAPKSEVGVVAKSLIRLLRSHKEIQYVVLSNIATMTDKRKSMFEPYLKSFYVRSCDPLHVKLLKLEILTSLATETNISTILREFQTYVTSSDKDFAAATIQAIGRCASSIAEVTDTCLNGLVRLMSNRDEAVVAESVVVIKKLLQMRPSEHKGIICHMAKMVDNITVPMARASILWLIGEYSERVPKIAPDVLRRMAKNFINEEDIVKLQILNLAVKMCITNPKQTKLLCQYVMNLAKYDQNYDIRDRSRFLRQFVLTSDKPCALAKYSKKIFLATKPAPVLESLTKGHDNYQLGSLSHLLNMKTTGYQELPEWPAVAPDTTVRNVELPPVWKEEREPVRGSKKTKQRQPSTDLKKFYSSSSEDDDDEDDDEEEDDDSTEEESGDESAEDKEASDESDDEEEKKKASSDSSEDSSDDSSDESEDSSEEDSSDEDSDKEVKKPVKPAPVEEKPKKSKSKADAKASSSGGGGGADLLLDFDDLGPSLPAPAASSNPVLGVADLLTPTAAGSGQVASSSLSTSSQSNIVQGISIVPKEHELLNRLSSGGLTVTYKYTRTISIFSPKMVSLELTFTNAGDKPFSAIKVGDKKTQAGMEIHDFPEIASLGVGSSSTALMGINFNDTTQAAGFQLSSEQGSFSVSIAAPVGELMQPHTMGEAEFKTQQGKLGGMNENRETVAITEAKTSPDGLCRCVRSVANLLQVPSSQPDVYFFAAQTLATSTLVLVSVKVQGKSSKVTVNCEKMVIGTMLLKDLKRALTSSE</sequence>
<dbReference type="SUPFAM" id="SSF48371">
    <property type="entry name" value="ARM repeat"/>
    <property type="match status" value="1"/>
</dbReference>
<accession>A0A3S1H404</accession>
<evidence type="ECO:0000259" key="14">
    <source>
        <dbReference type="SMART" id="SM01355"/>
    </source>
</evidence>
<dbReference type="InterPro" id="IPR029390">
    <property type="entry name" value="AP3B_C"/>
</dbReference>
<dbReference type="EMBL" id="RQTK01001161">
    <property type="protein sequence ID" value="RUS71773.1"/>
    <property type="molecule type" value="Genomic_DNA"/>
</dbReference>
<dbReference type="SMART" id="SM01355">
    <property type="entry name" value="AP3B1_C"/>
    <property type="match status" value="1"/>
</dbReference>
<dbReference type="GO" id="GO:0006886">
    <property type="term" value="P:intracellular protein transport"/>
    <property type="evidence" value="ECO:0007669"/>
    <property type="project" value="InterPro"/>
</dbReference>
<evidence type="ECO:0000256" key="11">
    <source>
        <dbReference type="PIRNR" id="PIRNR037096"/>
    </source>
</evidence>
<comment type="subcellular location">
    <subcellularLocation>
        <location evidence="1">Cytoplasmic vesicle</location>
        <location evidence="1">Clathrin-coated vesicle membrane</location>
        <topology evidence="1">Peripheral membrane protein</topology>
        <orientation evidence="1">Cytoplasmic side</orientation>
    </subcellularLocation>
    <subcellularLocation>
        <location evidence="2">Golgi apparatus</location>
    </subcellularLocation>
</comment>
<dbReference type="PIRSF" id="PIRSF037096">
    <property type="entry name" value="AP3_complex_beta"/>
    <property type="match status" value="1"/>
</dbReference>
<keyword evidence="16" id="KW-1185">Reference proteome</keyword>
<evidence type="ECO:0000256" key="2">
    <source>
        <dbReference type="ARBA" id="ARBA00004555"/>
    </source>
</evidence>
<evidence type="ECO:0000256" key="4">
    <source>
        <dbReference type="ARBA" id="ARBA00022448"/>
    </source>
</evidence>
<evidence type="ECO:0000256" key="5">
    <source>
        <dbReference type="ARBA" id="ARBA00022553"/>
    </source>
</evidence>
<dbReference type="InterPro" id="IPR011989">
    <property type="entry name" value="ARM-like"/>
</dbReference>
<keyword evidence="4 11" id="KW-0813">Transport</keyword>
<dbReference type="Pfam" id="PF14796">
    <property type="entry name" value="AP3B1_C"/>
    <property type="match status" value="1"/>
</dbReference>
<keyword evidence="9" id="KW-0968">Cytoplasmic vesicle</keyword>
<dbReference type="InterPro" id="IPR015151">
    <property type="entry name" value="B-adaptin_app_sub_C"/>
</dbReference>
<keyword evidence="6 11" id="KW-0653">Protein transport</keyword>
<evidence type="ECO:0000313" key="16">
    <source>
        <dbReference type="Proteomes" id="UP000271974"/>
    </source>
</evidence>
<keyword evidence="7" id="KW-0333">Golgi apparatus</keyword>
<dbReference type="InterPro" id="IPR056314">
    <property type="entry name" value="AP3B1/2_C"/>
</dbReference>
<evidence type="ECO:0000256" key="10">
    <source>
        <dbReference type="ARBA" id="ARBA00023570"/>
    </source>
</evidence>
<dbReference type="Pfam" id="PF01602">
    <property type="entry name" value="Adaptin_N"/>
    <property type="match status" value="1"/>
</dbReference>
<dbReference type="OrthoDB" id="302453at2759"/>
<dbReference type="InterPro" id="IPR016024">
    <property type="entry name" value="ARM-type_fold"/>
</dbReference>
<dbReference type="Pfam" id="PF24080">
    <property type="entry name" value="AP3B1_C_2"/>
    <property type="match status" value="1"/>
</dbReference>
<feature type="domain" description="AP-3 complex subunit beta C-terminal" evidence="14">
    <location>
        <begin position="820"/>
        <end position="975"/>
    </location>
</feature>
<organism evidence="15 16">
    <name type="scientific">Elysia chlorotica</name>
    <name type="common">Eastern emerald elysia</name>
    <name type="synonym">Sea slug</name>
    <dbReference type="NCBI Taxonomy" id="188477"/>
    <lineage>
        <taxon>Eukaryota</taxon>
        <taxon>Metazoa</taxon>
        <taxon>Spiralia</taxon>
        <taxon>Lophotrochozoa</taxon>
        <taxon>Mollusca</taxon>
        <taxon>Gastropoda</taxon>
        <taxon>Heterobranchia</taxon>
        <taxon>Euthyneura</taxon>
        <taxon>Panpulmonata</taxon>
        <taxon>Sacoglossa</taxon>
        <taxon>Placobranchoidea</taxon>
        <taxon>Plakobranchidae</taxon>
        <taxon>Elysia</taxon>
    </lineage>
</organism>
<dbReference type="SMART" id="SM01020">
    <property type="entry name" value="B2-adapt-app_C"/>
    <property type="match status" value="1"/>
</dbReference>
<feature type="region of interest" description="Disordered" evidence="12">
    <location>
        <begin position="272"/>
        <end position="315"/>
    </location>
</feature>
<evidence type="ECO:0000256" key="6">
    <source>
        <dbReference type="ARBA" id="ARBA00022927"/>
    </source>
</evidence>
<dbReference type="InterPro" id="IPR026740">
    <property type="entry name" value="AP3_beta"/>
</dbReference>
<feature type="compositionally biased region" description="Acidic residues" evidence="12">
    <location>
        <begin position="762"/>
        <end position="788"/>
    </location>
</feature>
<proteinExistence type="inferred from homology"/>
<keyword evidence="8 11" id="KW-0472">Membrane</keyword>